<proteinExistence type="predicted"/>
<feature type="non-terminal residue" evidence="1">
    <location>
        <position position="843"/>
    </location>
</feature>
<name>A0ACC2FV43_DALPE</name>
<accession>A0ACC2FV43</accession>
<keyword evidence="2" id="KW-1185">Reference proteome</keyword>
<reference evidence="1" key="1">
    <citation type="submission" date="2021-05" db="EMBL/GenBank/DDBJ databases">
        <authorList>
            <person name="Pan Q."/>
            <person name="Jouanno E."/>
            <person name="Zahm M."/>
            <person name="Klopp C."/>
            <person name="Cabau C."/>
            <person name="Louis A."/>
            <person name="Berthelot C."/>
            <person name="Parey E."/>
            <person name="Roest Crollius H."/>
            <person name="Montfort J."/>
            <person name="Robinson-Rechavi M."/>
            <person name="Bouchez O."/>
            <person name="Lampietro C."/>
            <person name="Lopez Roques C."/>
            <person name="Donnadieu C."/>
            <person name="Postlethwait J."/>
            <person name="Bobe J."/>
            <person name="Dillon D."/>
            <person name="Chandos A."/>
            <person name="von Hippel F."/>
            <person name="Guiguen Y."/>
        </authorList>
    </citation>
    <scope>NUCLEOTIDE SEQUENCE</scope>
    <source>
        <strain evidence="1">YG-Jan2019</strain>
    </source>
</reference>
<gene>
    <name evidence="1" type="ORF">DPEC_G00241370</name>
</gene>
<organism evidence="1 2">
    <name type="scientific">Dallia pectoralis</name>
    <name type="common">Alaska blackfish</name>
    <dbReference type="NCBI Taxonomy" id="75939"/>
    <lineage>
        <taxon>Eukaryota</taxon>
        <taxon>Metazoa</taxon>
        <taxon>Chordata</taxon>
        <taxon>Craniata</taxon>
        <taxon>Vertebrata</taxon>
        <taxon>Euteleostomi</taxon>
        <taxon>Actinopterygii</taxon>
        <taxon>Neopterygii</taxon>
        <taxon>Teleostei</taxon>
        <taxon>Protacanthopterygii</taxon>
        <taxon>Esociformes</taxon>
        <taxon>Umbridae</taxon>
        <taxon>Dallia</taxon>
    </lineage>
</organism>
<protein>
    <submittedName>
        <fullName evidence="1">Uncharacterized protein</fullName>
    </submittedName>
</protein>
<evidence type="ECO:0000313" key="2">
    <source>
        <dbReference type="Proteomes" id="UP001157502"/>
    </source>
</evidence>
<dbReference type="Proteomes" id="UP001157502">
    <property type="component" value="Chromosome 21"/>
</dbReference>
<evidence type="ECO:0000313" key="1">
    <source>
        <dbReference type="EMBL" id="KAJ7995130.1"/>
    </source>
</evidence>
<sequence>MLLGKKVRRSSAAGKLEIQNVSRMVAELGISGEQKSTALVQHGERHGERLPPGVAGLYQGVSSQDRHPPEWLERELLRQGNRRHTLIAGDLDILKTVLLHSDTPTRSLSKLKIEERASLESLTKLKLAFEEFEKGDLRSVDMRSFGQIVKKVLGLFNINDGQIQELFMKIDYSGQGRIQWDDFCTYMQLEYTKKEESVWRDKQVTFSLPATVKPLCHGEPVLRLHFTPDGTIITIREDGSVSYWSPKLSLKKTKSVFHERPMSRKPKWATDFITMPQYNKLIIGTGDREIQFYELSSLEPYCQINALETVPLTLDYCYTGPDACYILYGDAQGCVNIVLITSVGETLRMWKKSPTVENVPSVGIDNAVLSPNVTYIQWKVHQDWVTKVKYFPNIRAIVSTSNHEASALVIGCVLPSTNIRQQMKEITEACRNERSRKVLHSPGSPQPREPGDHTVFPVYKGVTTFDLSKQHNLLVTGGMDRVLRLWNPYVPGKPTGLLKGHSTPIFYIYISSEDNRIFSVSMDNNAKIWDIQDQTCIFTAHPKASLVRGDISACLYSPSLKALYIAADSLALLSVNTRPEPQGHLTVSHKEPVLCCGYSHEFKQVVSCSEGSVVKVWDPNTGRQVFEFGGAHEQSAITCMTFDPKGRRLVTGGRDGFLKIWNFNNGQCLKTLRKDGVCNELCDCTYLTVHRNTYVLSVGWDRSIDIYSDTPEDPHHVQKPQTPWQDDLNRGHKEDILCVAQCPPSLLATGSYDGEVIVWNLASGHILCRLASPMPTDCCHAQSQTTLSNLEMDSSVSCALFLRSRALHTDFSTAACLLSSGNKGYINFWSVINGGKLLASFNA</sequence>
<comment type="caution">
    <text evidence="1">The sequence shown here is derived from an EMBL/GenBank/DDBJ whole genome shotgun (WGS) entry which is preliminary data.</text>
</comment>
<dbReference type="EMBL" id="CM055748">
    <property type="protein sequence ID" value="KAJ7995130.1"/>
    <property type="molecule type" value="Genomic_DNA"/>
</dbReference>